<dbReference type="RefSeq" id="WP_049493087.1">
    <property type="nucleotide sequence ID" value="NZ_CAXSNQ010000001.1"/>
</dbReference>
<evidence type="ECO:0000313" key="3">
    <source>
        <dbReference type="Proteomes" id="UP000441330"/>
    </source>
</evidence>
<feature type="transmembrane region" description="Helical" evidence="1">
    <location>
        <begin position="145"/>
        <end position="166"/>
    </location>
</feature>
<sequence length="187" mass="22158">MKQKKNTVKKVNHQNKIKSKRSWLVRLNLWLEKHSGIGMLLDFIMFLSMGATLGVFLFDNHLIPRTYRDFNYLFPLFMNLYLLLNGLYFNVFRVQKEDRASIEFFATVFLYVNAITSVVHIGFGIKGRRMGDYIPALYTLNLKYIWFPIVTYAIFFILAALILFIIKLRKNKRNKVGKFDKKEDHCL</sequence>
<feature type="transmembrane region" description="Helical" evidence="1">
    <location>
        <begin position="70"/>
        <end position="92"/>
    </location>
</feature>
<dbReference type="EMBL" id="WMZJ01000004">
    <property type="protein sequence ID" value="MTS54527.1"/>
    <property type="molecule type" value="Genomic_DNA"/>
</dbReference>
<organism evidence="2 3">
    <name type="scientific">Streptococcus parasanguinis</name>
    <dbReference type="NCBI Taxonomy" id="1318"/>
    <lineage>
        <taxon>Bacteria</taxon>
        <taxon>Bacillati</taxon>
        <taxon>Bacillota</taxon>
        <taxon>Bacilli</taxon>
        <taxon>Lactobacillales</taxon>
        <taxon>Streptococcaceae</taxon>
        <taxon>Streptococcus</taxon>
    </lineage>
</organism>
<proteinExistence type="predicted"/>
<evidence type="ECO:0000256" key="1">
    <source>
        <dbReference type="SAM" id="Phobius"/>
    </source>
</evidence>
<comment type="caution">
    <text evidence="2">The sequence shown here is derived from an EMBL/GenBank/DDBJ whole genome shotgun (WGS) entry which is preliminary data.</text>
</comment>
<keyword evidence="1" id="KW-1133">Transmembrane helix</keyword>
<keyword evidence="1" id="KW-0812">Transmembrane</keyword>
<keyword evidence="1" id="KW-0472">Membrane</keyword>
<name>A0A7X3BPV2_STRPA</name>
<gene>
    <name evidence="2" type="ORF">GMC94_06545</name>
</gene>
<dbReference type="AlphaFoldDB" id="A0A7X3BPV2"/>
<feature type="transmembrane region" description="Helical" evidence="1">
    <location>
        <begin position="36"/>
        <end position="58"/>
    </location>
</feature>
<feature type="transmembrane region" description="Helical" evidence="1">
    <location>
        <begin position="104"/>
        <end position="125"/>
    </location>
</feature>
<accession>A0A7X3BPV2</accession>
<evidence type="ECO:0000313" key="2">
    <source>
        <dbReference type="EMBL" id="MTS54527.1"/>
    </source>
</evidence>
<protein>
    <submittedName>
        <fullName evidence="2">Uncharacterized protein</fullName>
    </submittedName>
</protein>
<dbReference type="Proteomes" id="UP000441330">
    <property type="component" value="Unassembled WGS sequence"/>
</dbReference>
<reference evidence="2 3" key="1">
    <citation type="journal article" date="2019" name="Nat. Med.">
        <title>A library of human gut bacterial isolates paired with longitudinal multiomics data enables mechanistic microbiome research.</title>
        <authorList>
            <person name="Poyet M."/>
            <person name="Groussin M."/>
            <person name="Gibbons S.M."/>
            <person name="Avila-Pacheco J."/>
            <person name="Jiang X."/>
            <person name="Kearney S.M."/>
            <person name="Perrotta A.R."/>
            <person name="Berdy B."/>
            <person name="Zhao S."/>
            <person name="Lieberman T.D."/>
            <person name="Swanson P.K."/>
            <person name="Smith M."/>
            <person name="Roesemann S."/>
            <person name="Alexander J.E."/>
            <person name="Rich S.A."/>
            <person name="Livny J."/>
            <person name="Vlamakis H."/>
            <person name="Clish C."/>
            <person name="Bullock K."/>
            <person name="Deik A."/>
            <person name="Scott J."/>
            <person name="Pierce K.A."/>
            <person name="Xavier R.J."/>
            <person name="Alm E.J."/>
        </authorList>
    </citation>
    <scope>NUCLEOTIDE SEQUENCE [LARGE SCALE GENOMIC DNA]</scope>
    <source>
        <strain evidence="2 3">BIOML-A1</strain>
    </source>
</reference>